<name>K6ZV76_9ALTE</name>
<evidence type="ECO:0000313" key="2">
    <source>
        <dbReference type="Proteomes" id="UP000006322"/>
    </source>
</evidence>
<gene>
    <name evidence="1" type="ORF">GPLA_3297</name>
</gene>
<proteinExistence type="predicted"/>
<sequence length="43" mass="4796">MILYPKGRQFVAKYIDFNSVPELNEIINATVIKVSNGHSSITS</sequence>
<organism evidence="1 2">
    <name type="scientific">Paraglaciecola polaris LMG 21857</name>
    <dbReference type="NCBI Taxonomy" id="1129793"/>
    <lineage>
        <taxon>Bacteria</taxon>
        <taxon>Pseudomonadati</taxon>
        <taxon>Pseudomonadota</taxon>
        <taxon>Gammaproteobacteria</taxon>
        <taxon>Alteromonadales</taxon>
        <taxon>Alteromonadaceae</taxon>
        <taxon>Paraglaciecola</taxon>
    </lineage>
</organism>
<dbReference type="Proteomes" id="UP000006322">
    <property type="component" value="Unassembled WGS sequence"/>
</dbReference>
<protein>
    <submittedName>
        <fullName evidence="1">Uncharacterized protein</fullName>
    </submittedName>
</protein>
<comment type="caution">
    <text evidence="1">The sequence shown here is derived from an EMBL/GenBank/DDBJ whole genome shotgun (WGS) entry which is preliminary data.</text>
</comment>
<evidence type="ECO:0000313" key="1">
    <source>
        <dbReference type="EMBL" id="GAC34187.1"/>
    </source>
</evidence>
<reference evidence="2" key="1">
    <citation type="journal article" date="2014" name="Environ. Microbiol.">
        <title>Comparative genomics of the marine bacterial genus Glaciecola reveals the high degree of genomic diversity and genomic characteristic for cold adaptation.</title>
        <authorList>
            <person name="Qin Q.L."/>
            <person name="Xie B.B."/>
            <person name="Yu Y."/>
            <person name="Shu Y.L."/>
            <person name="Rong J.C."/>
            <person name="Zhang Y.J."/>
            <person name="Zhao D.L."/>
            <person name="Chen X.L."/>
            <person name="Zhang X.Y."/>
            <person name="Chen B."/>
            <person name="Zhou B.C."/>
            <person name="Zhang Y.Z."/>
        </authorList>
    </citation>
    <scope>NUCLEOTIDE SEQUENCE [LARGE SCALE GENOMIC DNA]</scope>
    <source>
        <strain evidence="2">LMG 21857</strain>
    </source>
</reference>
<keyword evidence="2" id="KW-1185">Reference proteome</keyword>
<accession>K6ZV76</accession>
<dbReference type="EMBL" id="BAER01000096">
    <property type="protein sequence ID" value="GAC34187.1"/>
    <property type="molecule type" value="Genomic_DNA"/>
</dbReference>
<dbReference type="AlphaFoldDB" id="K6ZV76"/>